<protein>
    <submittedName>
        <fullName evidence="4">N-acetylmuramoyl-L-alanine amidase</fullName>
    </submittedName>
</protein>
<dbReference type="RefSeq" id="WP_249281534.1">
    <property type="nucleotide sequence ID" value="NZ_JACRST010000001.1"/>
</dbReference>
<organism evidence="4 5">
    <name type="scientific">Ligaoa zhengdingensis</name>
    <dbReference type="NCBI Taxonomy" id="2763658"/>
    <lineage>
        <taxon>Bacteria</taxon>
        <taxon>Bacillati</taxon>
        <taxon>Bacillota</taxon>
        <taxon>Clostridia</taxon>
        <taxon>Eubacteriales</taxon>
        <taxon>Oscillospiraceae</taxon>
        <taxon>Ligaoa</taxon>
    </lineage>
</organism>
<evidence type="ECO:0000259" key="3">
    <source>
        <dbReference type="SMART" id="SM00646"/>
    </source>
</evidence>
<accession>A0A926DU87</accession>
<keyword evidence="5" id="KW-1185">Reference proteome</keyword>
<keyword evidence="2" id="KW-0732">Signal</keyword>
<evidence type="ECO:0000256" key="1">
    <source>
        <dbReference type="ARBA" id="ARBA00022801"/>
    </source>
</evidence>
<name>A0A926DU87_9FIRM</name>
<dbReference type="InterPro" id="IPR050695">
    <property type="entry name" value="N-acetylmuramoyl_amidase_3"/>
</dbReference>
<dbReference type="PANTHER" id="PTHR30404:SF0">
    <property type="entry name" value="N-ACETYLMURAMOYL-L-ALANINE AMIDASE AMIC"/>
    <property type="match status" value="1"/>
</dbReference>
<sequence>MIKIVQKTVSVLVAVGLLTGGFVVPAYAANYNDFDYITSHVSTSMPRKLSVTRPSQDVKTSATAYYITGSSNPDLPLYLNGEKVTDRGISGSFGVYVSLSSGENRFKFTQDDGSAKTVTITQGAGYGASLATTNRVSSMYPSCDVGELAGTEVTLQCIAPAGASVTATVNGQSYTMRQVAAAQSGIPATFKATYTVPAYGKTTDLGKVTYTMNWNGATKTYTSNGKLFAGGETLLVQVTETSSSIFQQGNTDSGFVTTAKAGAIDYVVDSNAGMYKLGMGGWINKDTTKPLTSGRATNKVSNVSFSSTAYGERFIITGTSQPVATTSRSDGQLVVTLHHTTGIGSIPTGDSKLFTGASVTESNGDSTITFTRNPNRTLWGYVVEYKDNVTTIYCKYRPSLSGDSSRPLAGIIVALDAGHGGTDPGALGIMNGLGVDESDITADTAIAVKKRLESLGAQVLLSGSGTSDQKIEFGPRMNPAYEGKADFFLSLHCNSIGTNQNGLKPKGVEIYYYESNAKAFSNTLLNHIVAETGRASRGAKFSNYRVTLNSCAPSVLVEMGFVTNPSELDDMASRRGMFNMANAIGDAIVAYLS</sequence>
<feature type="chain" id="PRO_5037251005" evidence="2">
    <location>
        <begin position="29"/>
        <end position="593"/>
    </location>
</feature>
<evidence type="ECO:0000313" key="4">
    <source>
        <dbReference type="EMBL" id="MBC8545380.1"/>
    </source>
</evidence>
<dbReference type="SUPFAM" id="SSF53187">
    <property type="entry name" value="Zn-dependent exopeptidases"/>
    <property type="match status" value="1"/>
</dbReference>
<comment type="caution">
    <text evidence="4">The sequence shown here is derived from an EMBL/GenBank/DDBJ whole genome shotgun (WGS) entry which is preliminary data.</text>
</comment>
<dbReference type="Gene3D" id="2.60.40.10">
    <property type="entry name" value="Immunoglobulins"/>
    <property type="match status" value="1"/>
</dbReference>
<dbReference type="GO" id="GO:0030288">
    <property type="term" value="C:outer membrane-bounded periplasmic space"/>
    <property type="evidence" value="ECO:0007669"/>
    <property type="project" value="TreeGrafter"/>
</dbReference>
<dbReference type="Proteomes" id="UP000653127">
    <property type="component" value="Unassembled WGS sequence"/>
</dbReference>
<dbReference type="GO" id="GO:0009253">
    <property type="term" value="P:peptidoglycan catabolic process"/>
    <property type="evidence" value="ECO:0007669"/>
    <property type="project" value="InterPro"/>
</dbReference>
<dbReference type="CDD" id="cd02696">
    <property type="entry name" value="MurNAc-LAA"/>
    <property type="match status" value="1"/>
</dbReference>
<feature type="domain" description="MurNAc-LAA" evidence="3">
    <location>
        <begin position="477"/>
        <end position="589"/>
    </location>
</feature>
<dbReference type="PANTHER" id="PTHR30404">
    <property type="entry name" value="N-ACETYLMURAMOYL-L-ALANINE AMIDASE"/>
    <property type="match status" value="1"/>
</dbReference>
<proteinExistence type="predicted"/>
<dbReference type="InterPro" id="IPR013783">
    <property type="entry name" value="Ig-like_fold"/>
</dbReference>
<dbReference type="GO" id="GO:0008745">
    <property type="term" value="F:N-acetylmuramoyl-L-alanine amidase activity"/>
    <property type="evidence" value="ECO:0007669"/>
    <property type="project" value="InterPro"/>
</dbReference>
<keyword evidence="1" id="KW-0378">Hydrolase</keyword>
<reference evidence="4" key="1">
    <citation type="submission" date="2020-08" db="EMBL/GenBank/DDBJ databases">
        <title>Genome public.</title>
        <authorList>
            <person name="Liu C."/>
            <person name="Sun Q."/>
        </authorList>
    </citation>
    <scope>NUCLEOTIDE SEQUENCE</scope>
    <source>
        <strain evidence="4">NSJ-31</strain>
    </source>
</reference>
<dbReference type="Pfam" id="PF01520">
    <property type="entry name" value="Amidase_3"/>
    <property type="match status" value="1"/>
</dbReference>
<dbReference type="AlphaFoldDB" id="A0A926DU87"/>
<gene>
    <name evidence="4" type="ORF">H8711_00320</name>
</gene>
<evidence type="ECO:0000256" key="2">
    <source>
        <dbReference type="SAM" id="SignalP"/>
    </source>
</evidence>
<dbReference type="InterPro" id="IPR002508">
    <property type="entry name" value="MurNAc-LAA_cat"/>
</dbReference>
<dbReference type="EMBL" id="JACRST010000001">
    <property type="protein sequence ID" value="MBC8545380.1"/>
    <property type="molecule type" value="Genomic_DNA"/>
</dbReference>
<dbReference type="Gene3D" id="3.40.630.40">
    <property type="entry name" value="Zn-dependent exopeptidases"/>
    <property type="match status" value="1"/>
</dbReference>
<feature type="signal peptide" evidence="2">
    <location>
        <begin position="1"/>
        <end position="28"/>
    </location>
</feature>
<evidence type="ECO:0000313" key="5">
    <source>
        <dbReference type="Proteomes" id="UP000653127"/>
    </source>
</evidence>
<dbReference type="SMART" id="SM00646">
    <property type="entry name" value="Ami_3"/>
    <property type="match status" value="1"/>
</dbReference>